<comment type="caution">
    <text evidence="6">The sequence shown here is derived from an EMBL/GenBank/DDBJ whole genome shotgun (WGS) entry which is preliminary data.</text>
</comment>
<dbReference type="PANTHER" id="PTHR43847:SF1">
    <property type="entry name" value="BLL3993 PROTEIN"/>
    <property type="match status" value="1"/>
</dbReference>
<dbReference type="GO" id="GO:0004671">
    <property type="term" value="F:protein C-terminal S-isoprenylcysteine carboxyl O-methyltransferase activity"/>
    <property type="evidence" value="ECO:0007669"/>
    <property type="project" value="UniProtKB-EC"/>
</dbReference>
<evidence type="ECO:0000256" key="3">
    <source>
        <dbReference type="ARBA" id="ARBA00022989"/>
    </source>
</evidence>
<keyword evidence="6" id="KW-0808">Transferase</keyword>
<dbReference type="GO" id="GO:0032259">
    <property type="term" value="P:methylation"/>
    <property type="evidence" value="ECO:0007669"/>
    <property type="project" value="UniProtKB-KW"/>
</dbReference>
<gene>
    <name evidence="6" type="ORF">ACFO4E_27610</name>
</gene>
<keyword evidence="7" id="KW-1185">Reference proteome</keyword>
<organism evidence="6 7">
    <name type="scientific">Nocardiopsis mangrovi</name>
    <dbReference type="NCBI Taxonomy" id="1179818"/>
    <lineage>
        <taxon>Bacteria</taxon>
        <taxon>Bacillati</taxon>
        <taxon>Actinomycetota</taxon>
        <taxon>Actinomycetes</taxon>
        <taxon>Streptosporangiales</taxon>
        <taxon>Nocardiopsidaceae</taxon>
        <taxon>Nocardiopsis</taxon>
    </lineage>
</organism>
<dbReference type="RefSeq" id="WP_378579815.1">
    <property type="nucleotide sequence ID" value="NZ_JBHSFQ010000042.1"/>
</dbReference>
<evidence type="ECO:0000313" key="6">
    <source>
        <dbReference type="EMBL" id="MFC4565642.1"/>
    </source>
</evidence>
<evidence type="ECO:0000256" key="4">
    <source>
        <dbReference type="ARBA" id="ARBA00023136"/>
    </source>
</evidence>
<feature type="transmembrane region" description="Helical" evidence="5">
    <location>
        <begin position="42"/>
        <end position="63"/>
    </location>
</feature>
<feature type="transmembrane region" description="Helical" evidence="5">
    <location>
        <begin position="134"/>
        <end position="165"/>
    </location>
</feature>
<feature type="transmembrane region" description="Helical" evidence="5">
    <location>
        <begin position="75"/>
        <end position="100"/>
    </location>
</feature>
<dbReference type="EC" id="2.1.1.100" evidence="6"/>
<dbReference type="Proteomes" id="UP001595923">
    <property type="component" value="Unassembled WGS sequence"/>
</dbReference>
<sequence>MAWIVLLAYLGWLGLAFGWQSWRQYRRTGDAGLRTFARVGSAQWWAKLLFIGALVIGAAGPAVDAAGLTGPGAVPALAAHPVASGAGLALVAASIVATPITQAALGASWRVGVDPDERTRLVTGGPFRLVRNPIFTVAATLGLGVALAVPNVVSAAGLALVIAAVQIQVRAVEEPYLLRVHGQAYRDYAATAGRFLPGIGRLTSPAIG</sequence>
<keyword evidence="2 5" id="KW-0812">Transmembrane</keyword>
<protein>
    <submittedName>
        <fullName evidence="6">Methyltransferase family protein</fullName>
        <ecNumber evidence="6">2.1.1.100</ecNumber>
        <ecNumber evidence="6">2.1.1.334</ecNumber>
    </submittedName>
</protein>
<keyword evidence="6" id="KW-0489">Methyltransferase</keyword>
<reference evidence="7" key="1">
    <citation type="journal article" date="2019" name="Int. J. Syst. Evol. Microbiol.">
        <title>The Global Catalogue of Microorganisms (GCM) 10K type strain sequencing project: providing services to taxonomists for standard genome sequencing and annotation.</title>
        <authorList>
            <consortium name="The Broad Institute Genomics Platform"/>
            <consortium name="The Broad Institute Genome Sequencing Center for Infectious Disease"/>
            <person name="Wu L."/>
            <person name="Ma J."/>
        </authorList>
    </citation>
    <scope>NUCLEOTIDE SEQUENCE [LARGE SCALE GENOMIC DNA]</scope>
    <source>
        <strain evidence="7">XZYJ18</strain>
    </source>
</reference>
<evidence type="ECO:0000256" key="2">
    <source>
        <dbReference type="ARBA" id="ARBA00022692"/>
    </source>
</evidence>
<keyword evidence="4 5" id="KW-0472">Membrane</keyword>
<accession>A0ABV9E3J1</accession>
<dbReference type="EMBL" id="JBHSFQ010000042">
    <property type="protein sequence ID" value="MFC4565642.1"/>
    <property type="molecule type" value="Genomic_DNA"/>
</dbReference>
<evidence type="ECO:0000256" key="1">
    <source>
        <dbReference type="ARBA" id="ARBA00004127"/>
    </source>
</evidence>
<keyword evidence="3 5" id="KW-1133">Transmembrane helix</keyword>
<dbReference type="InterPro" id="IPR052527">
    <property type="entry name" value="Metal_cation-efflux_comp"/>
</dbReference>
<name>A0ABV9E3J1_9ACTN</name>
<dbReference type="InterPro" id="IPR007318">
    <property type="entry name" value="Phopholipid_MeTrfase"/>
</dbReference>
<evidence type="ECO:0000313" key="7">
    <source>
        <dbReference type="Proteomes" id="UP001595923"/>
    </source>
</evidence>
<dbReference type="PANTHER" id="PTHR43847">
    <property type="entry name" value="BLL3993 PROTEIN"/>
    <property type="match status" value="1"/>
</dbReference>
<evidence type="ECO:0000256" key="5">
    <source>
        <dbReference type="SAM" id="Phobius"/>
    </source>
</evidence>
<dbReference type="EC" id="2.1.1.334" evidence="6"/>
<dbReference type="Pfam" id="PF04191">
    <property type="entry name" value="PEMT"/>
    <property type="match status" value="1"/>
</dbReference>
<proteinExistence type="predicted"/>
<comment type="subcellular location">
    <subcellularLocation>
        <location evidence="1">Endomembrane system</location>
        <topology evidence="1">Multi-pass membrane protein</topology>
    </subcellularLocation>
</comment>
<dbReference type="Gene3D" id="1.20.120.1630">
    <property type="match status" value="1"/>
</dbReference>